<proteinExistence type="inferred from homology"/>
<evidence type="ECO:0000256" key="1">
    <source>
        <dbReference type="ARBA" id="ARBA00004635"/>
    </source>
</evidence>
<dbReference type="Gene3D" id="6.20.190.10">
    <property type="entry name" value="Nutrient germinant receptor protein C, domain 1"/>
    <property type="match status" value="1"/>
</dbReference>
<dbReference type="NCBIfam" id="TIGR02887">
    <property type="entry name" value="spore_ger_x_C"/>
    <property type="match status" value="1"/>
</dbReference>
<dbReference type="Pfam" id="PF05504">
    <property type="entry name" value="Spore_GerAC"/>
    <property type="match status" value="1"/>
</dbReference>
<dbReference type="PANTHER" id="PTHR35789">
    <property type="entry name" value="SPORE GERMINATION PROTEIN B3"/>
    <property type="match status" value="1"/>
</dbReference>
<dbReference type="GO" id="GO:0016020">
    <property type="term" value="C:membrane"/>
    <property type="evidence" value="ECO:0007669"/>
    <property type="project" value="UniProtKB-SubCell"/>
</dbReference>
<keyword evidence="6" id="KW-0564">Palmitate</keyword>
<keyword evidence="5" id="KW-0472">Membrane</keyword>
<evidence type="ECO:0000259" key="9">
    <source>
        <dbReference type="Pfam" id="PF25198"/>
    </source>
</evidence>
<evidence type="ECO:0000256" key="4">
    <source>
        <dbReference type="ARBA" id="ARBA00022729"/>
    </source>
</evidence>
<accession>A0A6L8VAF5</accession>
<dbReference type="Gene3D" id="3.30.300.210">
    <property type="entry name" value="Nutrient germinant receptor protein C, domain 3"/>
    <property type="match status" value="1"/>
</dbReference>
<evidence type="ECO:0000256" key="5">
    <source>
        <dbReference type="ARBA" id="ARBA00023136"/>
    </source>
</evidence>
<dbReference type="InterPro" id="IPR008844">
    <property type="entry name" value="Spore_GerAC-like"/>
</dbReference>
<sequence length="384" mass="42762">MRKLIVITLSGLFLFSLTGCWNKAELIEYSFVQAVAIDLSDKGRVELTTLFYKPSGAGGMTKQSSLKSAFTIKTEGENVFDAIRDITIHLGRKAKWDHMRVILVSEEVIQKMDLGVVLDLFRRDHEPRPTNSLIITKGKSENFLHMHPFIEYTMGQQLHSADEGSYNFTGKTLKATILDAHIQMKSETGIATVPYLSLDKIHGNVPSVAGVVLIEKGKLAEIISPKEIKAILMLKRKFKGSIITTACEGNESVKGLKESFEVFQETTDLRTTIKNNEITVDVTTKLKGAAGELNCSALSTGAEEQAYEERVIQEVKKELLTLIRHLQASKLDAIGIGDKVFAKNPRLWMEWKEDWGDRFADIGFNIHVEVTVTNTGMSSMPLAN</sequence>
<dbReference type="Pfam" id="PF25198">
    <property type="entry name" value="Spore_GerAC_N"/>
    <property type="match status" value="1"/>
</dbReference>
<organism evidence="10 11">
    <name type="scientific">Paenibacillus silvestris</name>
    <dbReference type="NCBI Taxonomy" id="2606219"/>
    <lineage>
        <taxon>Bacteria</taxon>
        <taxon>Bacillati</taxon>
        <taxon>Bacillota</taxon>
        <taxon>Bacilli</taxon>
        <taxon>Bacillales</taxon>
        <taxon>Paenibacillaceae</taxon>
        <taxon>Paenibacillus</taxon>
    </lineage>
</organism>
<gene>
    <name evidence="10" type="ORF">GQF01_29875</name>
</gene>
<comment type="caution">
    <text evidence="10">The sequence shown here is derived from an EMBL/GenBank/DDBJ whole genome shotgun (WGS) entry which is preliminary data.</text>
</comment>
<dbReference type="InterPro" id="IPR046953">
    <property type="entry name" value="Spore_GerAC-like_C"/>
</dbReference>
<protein>
    <submittedName>
        <fullName evidence="10">Ger(X)C family spore germination protein</fullName>
    </submittedName>
</protein>
<evidence type="ECO:0000256" key="7">
    <source>
        <dbReference type="ARBA" id="ARBA00023288"/>
    </source>
</evidence>
<dbReference type="PROSITE" id="PS51257">
    <property type="entry name" value="PROKAR_LIPOPROTEIN"/>
    <property type="match status" value="1"/>
</dbReference>
<comment type="subcellular location">
    <subcellularLocation>
        <location evidence="1">Membrane</location>
        <topology evidence="1">Lipid-anchor</topology>
    </subcellularLocation>
</comment>
<evidence type="ECO:0000313" key="11">
    <source>
        <dbReference type="Proteomes" id="UP000481087"/>
    </source>
</evidence>
<feature type="domain" description="Spore germination protein N-terminal" evidence="9">
    <location>
        <begin position="23"/>
        <end position="197"/>
    </location>
</feature>
<reference evidence="10 11" key="1">
    <citation type="submission" date="2019-12" db="EMBL/GenBank/DDBJ databases">
        <title>Paenibacillus sp. nov. sp. isolated from soil.</title>
        <authorList>
            <person name="Kim J."/>
            <person name="Jeong S.E."/>
            <person name="Jung H.S."/>
            <person name="Jeon C.O."/>
        </authorList>
    </citation>
    <scope>NUCLEOTIDE SEQUENCE [LARGE SCALE GENOMIC DNA]</scope>
    <source>
        <strain evidence="10 11">5J-6</strain>
    </source>
</reference>
<dbReference type="Proteomes" id="UP000481087">
    <property type="component" value="Unassembled WGS sequence"/>
</dbReference>
<evidence type="ECO:0000259" key="8">
    <source>
        <dbReference type="Pfam" id="PF05504"/>
    </source>
</evidence>
<name>A0A6L8VAF5_9BACL</name>
<keyword evidence="11" id="KW-1185">Reference proteome</keyword>
<evidence type="ECO:0000256" key="2">
    <source>
        <dbReference type="ARBA" id="ARBA00007886"/>
    </source>
</evidence>
<evidence type="ECO:0000256" key="6">
    <source>
        <dbReference type="ARBA" id="ARBA00023139"/>
    </source>
</evidence>
<dbReference type="PANTHER" id="PTHR35789:SF1">
    <property type="entry name" value="SPORE GERMINATION PROTEIN B3"/>
    <property type="match status" value="1"/>
</dbReference>
<evidence type="ECO:0000313" key="10">
    <source>
        <dbReference type="EMBL" id="MZQ86319.1"/>
    </source>
</evidence>
<feature type="domain" description="Spore germination GerAC-like C-terminal" evidence="8">
    <location>
        <begin position="210"/>
        <end position="376"/>
    </location>
</feature>
<keyword evidence="4" id="KW-0732">Signal</keyword>
<keyword evidence="3" id="KW-0309">Germination</keyword>
<dbReference type="InterPro" id="IPR038501">
    <property type="entry name" value="Spore_GerAC_C_sf"/>
</dbReference>
<dbReference type="RefSeq" id="WP_161410746.1">
    <property type="nucleotide sequence ID" value="NZ_WTUZ01000039.1"/>
</dbReference>
<keyword evidence="7" id="KW-0449">Lipoprotein</keyword>
<comment type="similarity">
    <text evidence="2">Belongs to the GerABKC lipoprotein family.</text>
</comment>
<dbReference type="GO" id="GO:0009847">
    <property type="term" value="P:spore germination"/>
    <property type="evidence" value="ECO:0007669"/>
    <property type="project" value="InterPro"/>
</dbReference>
<dbReference type="InterPro" id="IPR057336">
    <property type="entry name" value="GerAC_N"/>
</dbReference>
<evidence type="ECO:0000256" key="3">
    <source>
        <dbReference type="ARBA" id="ARBA00022544"/>
    </source>
</evidence>
<dbReference type="AlphaFoldDB" id="A0A6L8VAF5"/>
<dbReference type="EMBL" id="WTUZ01000039">
    <property type="protein sequence ID" value="MZQ86319.1"/>
    <property type="molecule type" value="Genomic_DNA"/>
</dbReference>